<dbReference type="RefSeq" id="WP_081202971.1">
    <property type="nucleotide sequence ID" value="NZ_FOCZ01000004.1"/>
</dbReference>
<gene>
    <name evidence="1" type="ORF">A4H97_33320</name>
</gene>
<keyword evidence="2" id="KW-1185">Reference proteome</keyword>
<dbReference type="STRING" id="354355.SAMN05660816_02838"/>
<dbReference type="AlphaFoldDB" id="A0A1V9EDP3"/>
<reference evidence="2" key="1">
    <citation type="submission" date="2016-04" db="EMBL/GenBank/DDBJ databases">
        <authorList>
            <person name="Chen L."/>
            <person name="Zhuang W."/>
            <person name="Wang G."/>
        </authorList>
    </citation>
    <scope>NUCLEOTIDE SEQUENCE [LARGE SCALE GENOMIC DNA]</scope>
    <source>
        <strain evidence="2">17621</strain>
    </source>
</reference>
<evidence type="ECO:0000313" key="1">
    <source>
        <dbReference type="EMBL" id="OQP44236.1"/>
    </source>
</evidence>
<accession>A0A1V9EDP3</accession>
<evidence type="ECO:0000313" key="2">
    <source>
        <dbReference type="Proteomes" id="UP000192610"/>
    </source>
</evidence>
<dbReference type="OrthoDB" id="800063at2"/>
<dbReference type="EMBL" id="LVXG01000035">
    <property type="protein sequence ID" value="OQP44236.1"/>
    <property type="molecule type" value="Genomic_DNA"/>
</dbReference>
<sequence>MKYLEWNSLIGEYFFNPSNAGKEVLLYITKKEISELGIKNFGFASEAQSWDDYCKAIKSGFPEIYSKTTFIDKFLVVSNKWKYYEKVVFESNNKYDLKIEGASIYSPNLKVVYPFYLGFLVSLVVPLTDNVNSFRANAFFPPLDSFLVSNKIVTANNKTKSIADIDWVWNNLENWSKALYKTDLGYFTERHLGNPNWLYVGKPYSQCLLSPRNIRDIPNIFWAAGIAPFSIITESHFLRIINLYSESKAGFDNRIKNILKDEDNLLKKVIVDIVKREYENWKGYVIEYDERESNGKPKSGWVYGTLISAFTLNREDEIFTHFYYLHSLNDFPEELNLGGHDIKNLDSSFSSPINIPFNQELNLTDDQNKWRASATKNEITLYSSGSYFGLPSSNFVETDKISRQSTMYLLCAGSKKQVVEEWGSTFAKGDFNPVNYDNIPLGFTLYKFRNPVQSHPTEEILKITTKKKVELRGGIKLGNREYLKNMLPSIYIEGADGTEKIYFEFKNENRVYLLKNLVVPEEFIIPTSVVCNQQFLIKDENGILDNCGLGYQITDIDFNPLDILDENLTKRDRFGEICEGDKIEFVIGSNTHYNNWQRQLACIPDFYSNTYIRAPFKNNLSEYKLERGNLVLQILSSKRNLHYEEFSEILDCIEDNSRLWELSRFQQSPKYIKQTSISLYDYLGFLDYDYSLNKISINRPQFAIIPSKSSLRGILIGARSKSFIDDLQDCCIKYSVNLEIIPQESQLDVCYLPDLIRLIPADCNNSTEAWMKLNTIASIMNIEFRTIEKPYRQPQIMQFGLQDFSETVDGYKQHLLQYKNVEKANYEWARKVFDINALKFVKDDNPIDKTLSLQEYYVQYQYSYILWLDNKSYEVDRNWGKFLFLSEKKKHVIFYNERTKELAVPKYIQLPRLFAESIILLSGQAPYFKNITIDKCELIYQFHQNVPKIFAENLFKKFNQQMEFNNDL</sequence>
<protein>
    <submittedName>
        <fullName evidence="1">Uncharacterized protein</fullName>
    </submittedName>
</protein>
<name>A0A1V9EDP3_9BACT</name>
<proteinExistence type="predicted"/>
<organism evidence="1 2">
    <name type="scientific">Niastella yeongjuensis</name>
    <dbReference type="NCBI Taxonomy" id="354355"/>
    <lineage>
        <taxon>Bacteria</taxon>
        <taxon>Pseudomonadati</taxon>
        <taxon>Bacteroidota</taxon>
        <taxon>Chitinophagia</taxon>
        <taxon>Chitinophagales</taxon>
        <taxon>Chitinophagaceae</taxon>
        <taxon>Niastella</taxon>
    </lineage>
</organism>
<dbReference type="Proteomes" id="UP000192610">
    <property type="component" value="Unassembled WGS sequence"/>
</dbReference>
<comment type="caution">
    <text evidence="1">The sequence shown here is derived from an EMBL/GenBank/DDBJ whole genome shotgun (WGS) entry which is preliminary data.</text>
</comment>